<dbReference type="GO" id="GO:0016702">
    <property type="term" value="F:oxidoreductase activity, acting on single donors with incorporation of molecular oxygen, incorporation of two atoms of oxygen"/>
    <property type="evidence" value="ECO:0007669"/>
    <property type="project" value="UniProtKB-ARBA"/>
</dbReference>
<dbReference type="eggNOG" id="COG3384">
    <property type="taxonomic scope" value="Bacteria"/>
</dbReference>
<comment type="similarity">
    <text evidence="2">Belongs to the DODA-type extradiol aromatic ring-opening dioxygenase family.</text>
</comment>
<dbReference type="GO" id="GO:0008198">
    <property type="term" value="F:ferrous iron binding"/>
    <property type="evidence" value="ECO:0007669"/>
    <property type="project" value="InterPro"/>
</dbReference>
<reference evidence="7 8" key="1">
    <citation type="submission" date="2006-02" db="EMBL/GenBank/DDBJ databases">
        <authorList>
            <person name="Waterbury J."/>
            <person name="Ferriera S."/>
            <person name="Johnson J."/>
            <person name="Kravitz S."/>
            <person name="Halpern A."/>
            <person name="Remington K."/>
            <person name="Beeson K."/>
            <person name="Tran B."/>
            <person name="Rogers Y.-H."/>
            <person name="Friedman R."/>
            <person name="Venter J.C."/>
        </authorList>
    </citation>
    <scope>NUCLEOTIDE SEQUENCE [LARGE SCALE GENOMIC DNA]</scope>
    <source>
        <strain evidence="7 8">Nb-231</strain>
    </source>
</reference>
<dbReference type="Pfam" id="PF02900">
    <property type="entry name" value="LigB"/>
    <property type="match status" value="1"/>
</dbReference>
<dbReference type="EMBL" id="AAOF01000003">
    <property type="protein sequence ID" value="EAR22479.1"/>
    <property type="molecule type" value="Genomic_DNA"/>
</dbReference>
<dbReference type="PANTHER" id="PTHR30096">
    <property type="entry name" value="4,5-DOPA DIOXYGENASE EXTRADIOL-LIKE PROTEIN"/>
    <property type="match status" value="1"/>
</dbReference>
<dbReference type="CDD" id="cd07363">
    <property type="entry name" value="45_DOPA_Dioxygenase"/>
    <property type="match status" value="1"/>
</dbReference>
<gene>
    <name evidence="7" type="ORF">NB231_12104</name>
</gene>
<protein>
    <submittedName>
        <fullName evidence="7">Extradiol ring-cleavage dioxygenase, class III enzyme, subunit B</fullName>
    </submittedName>
</protein>
<dbReference type="STRING" id="314278.NB231_12104"/>
<keyword evidence="4" id="KW-0862">Zinc</keyword>
<dbReference type="PIRSF" id="PIRSF006157">
    <property type="entry name" value="Doxgns_DODA"/>
    <property type="match status" value="1"/>
</dbReference>
<feature type="domain" description="Extradiol ring-cleavage dioxygenase class III enzyme subunit B" evidence="6">
    <location>
        <begin position="30"/>
        <end position="169"/>
    </location>
</feature>
<accession>A4BPH8</accession>
<dbReference type="NCBIfam" id="NF007914">
    <property type="entry name" value="PRK10628.1"/>
    <property type="match status" value="1"/>
</dbReference>
<name>A4BPH8_9GAMM</name>
<dbReference type="InterPro" id="IPR004183">
    <property type="entry name" value="Xdiol_dOase_suB"/>
</dbReference>
<keyword evidence="5" id="KW-0560">Oxidoreductase</keyword>
<dbReference type="Proteomes" id="UP000003374">
    <property type="component" value="Unassembled WGS sequence"/>
</dbReference>
<comment type="caution">
    <text evidence="7">The sequence shown here is derived from an EMBL/GenBank/DDBJ whole genome shotgun (WGS) entry which is preliminary data.</text>
</comment>
<keyword evidence="7" id="KW-0223">Dioxygenase</keyword>
<dbReference type="GO" id="GO:0008270">
    <property type="term" value="F:zinc ion binding"/>
    <property type="evidence" value="ECO:0007669"/>
    <property type="project" value="InterPro"/>
</dbReference>
<dbReference type="InterPro" id="IPR014436">
    <property type="entry name" value="Extradiol_dOase_DODA"/>
</dbReference>
<dbReference type="Gene3D" id="3.40.830.10">
    <property type="entry name" value="LigB-like"/>
    <property type="match status" value="1"/>
</dbReference>
<comment type="cofactor">
    <cofactor evidence="1">
        <name>Zn(2+)</name>
        <dbReference type="ChEBI" id="CHEBI:29105"/>
    </cofactor>
</comment>
<keyword evidence="8" id="KW-1185">Reference proteome</keyword>
<evidence type="ECO:0000313" key="7">
    <source>
        <dbReference type="EMBL" id="EAR22479.1"/>
    </source>
</evidence>
<sequence length="255" mass="28264">MPAIFLGHGNPMNALRDNAYTRRWAALGAALPQPRAVLSISAHWYVPATAVTANAQPRTIHDFGGFPRELHEMQYPAPGAPELAARVAQLLAPVPVELEHGWGLDHGTWSILVHMYPNADIPVIQLSIDETKDANWHHRSARQLAALRDEGILIIGSGNLVHNLHTYAWGRRGVEPYDWAVRFETRARELLLVRDFAPLVAYETLGRDAMLSAPTPEHYLPLLYVLAQHHEHEPVSFPVEGFDGGSISMLAVQLG</sequence>
<evidence type="ECO:0000256" key="3">
    <source>
        <dbReference type="ARBA" id="ARBA00022723"/>
    </source>
</evidence>
<dbReference type="PANTHER" id="PTHR30096:SF0">
    <property type="entry name" value="4,5-DOPA DIOXYGENASE EXTRADIOL-LIKE PROTEIN"/>
    <property type="match status" value="1"/>
</dbReference>
<keyword evidence="3" id="KW-0479">Metal-binding</keyword>
<dbReference type="AlphaFoldDB" id="A4BPH8"/>
<evidence type="ECO:0000256" key="1">
    <source>
        <dbReference type="ARBA" id="ARBA00001947"/>
    </source>
</evidence>
<evidence type="ECO:0000256" key="4">
    <source>
        <dbReference type="ARBA" id="ARBA00022833"/>
    </source>
</evidence>
<evidence type="ECO:0000313" key="8">
    <source>
        <dbReference type="Proteomes" id="UP000003374"/>
    </source>
</evidence>
<evidence type="ECO:0000259" key="6">
    <source>
        <dbReference type="Pfam" id="PF02900"/>
    </source>
</evidence>
<dbReference type="SUPFAM" id="SSF53213">
    <property type="entry name" value="LigB-like"/>
    <property type="match status" value="1"/>
</dbReference>
<organism evidence="7 8">
    <name type="scientific">Nitrococcus mobilis Nb-231</name>
    <dbReference type="NCBI Taxonomy" id="314278"/>
    <lineage>
        <taxon>Bacteria</taxon>
        <taxon>Pseudomonadati</taxon>
        <taxon>Pseudomonadota</taxon>
        <taxon>Gammaproteobacteria</taxon>
        <taxon>Chromatiales</taxon>
        <taxon>Ectothiorhodospiraceae</taxon>
        <taxon>Nitrococcus</taxon>
    </lineage>
</organism>
<dbReference type="HOGENOM" id="CLU_046582_2_0_6"/>
<proteinExistence type="inferred from homology"/>
<evidence type="ECO:0000256" key="2">
    <source>
        <dbReference type="ARBA" id="ARBA00007581"/>
    </source>
</evidence>
<evidence type="ECO:0000256" key="5">
    <source>
        <dbReference type="ARBA" id="ARBA00023002"/>
    </source>
</evidence>